<keyword evidence="5 6" id="KW-0472">Membrane</keyword>
<evidence type="ECO:0000256" key="4">
    <source>
        <dbReference type="ARBA" id="ARBA00022989"/>
    </source>
</evidence>
<sequence length="293" mass="31181">MWFWLACLAAGISLCSLCWLVVMPWAARGGSAAAAVDFRVPAALRWAWPWVAACAAASRPFIPWNLRASLATRLLRAGLPASWQAEHFIALQILAAIVLAAAPILAMFLGAMSVGTAAAFVPAAAAGGLCWPAYWLRGRAAARRRIMLKEFPFLLDIGTLCVEAGLNLHGALQQAAAHGPPGPLRDELRHALADMRAGKARSEALQGLASRCGLDAVFGLVAAIAQADQLGMSLAPILRAQADQRRGERFLRAEKLALEAPVKMLFPMVFCIFPCTFLIIGLPIAARLLGLAS</sequence>
<evidence type="ECO:0000256" key="1">
    <source>
        <dbReference type="ARBA" id="ARBA00004651"/>
    </source>
</evidence>
<dbReference type="EMBL" id="JBHSBV010000001">
    <property type="protein sequence ID" value="MFC4199886.1"/>
    <property type="molecule type" value="Genomic_DNA"/>
</dbReference>
<comment type="caution">
    <text evidence="8">The sequence shown here is derived from an EMBL/GenBank/DDBJ whole genome shotgun (WGS) entry which is preliminary data.</text>
</comment>
<keyword evidence="4 6" id="KW-1133">Transmembrane helix</keyword>
<feature type="transmembrane region" description="Helical" evidence="6">
    <location>
        <begin position="48"/>
        <end position="66"/>
    </location>
</feature>
<feature type="transmembrane region" description="Helical" evidence="6">
    <location>
        <begin position="87"/>
        <end position="111"/>
    </location>
</feature>
<dbReference type="Pfam" id="PF00482">
    <property type="entry name" value="T2SSF"/>
    <property type="match status" value="1"/>
</dbReference>
<evidence type="ECO:0000256" key="6">
    <source>
        <dbReference type="SAM" id="Phobius"/>
    </source>
</evidence>
<proteinExistence type="predicted"/>
<evidence type="ECO:0000256" key="2">
    <source>
        <dbReference type="ARBA" id="ARBA00022475"/>
    </source>
</evidence>
<organism evidence="8 9">
    <name type="scientific">Candidimonas humi</name>
    <dbReference type="NCBI Taxonomy" id="683355"/>
    <lineage>
        <taxon>Bacteria</taxon>
        <taxon>Pseudomonadati</taxon>
        <taxon>Pseudomonadota</taxon>
        <taxon>Betaproteobacteria</taxon>
        <taxon>Burkholderiales</taxon>
        <taxon>Alcaligenaceae</taxon>
        <taxon>Candidimonas</taxon>
    </lineage>
</organism>
<evidence type="ECO:0000256" key="3">
    <source>
        <dbReference type="ARBA" id="ARBA00022692"/>
    </source>
</evidence>
<accession>A0ABV8NSQ1</accession>
<feature type="transmembrane region" description="Helical" evidence="6">
    <location>
        <begin position="265"/>
        <end position="286"/>
    </location>
</feature>
<protein>
    <submittedName>
        <fullName evidence="8">Type II secretion system F family protein</fullName>
    </submittedName>
</protein>
<feature type="domain" description="Type II secretion system protein GspF" evidence="7">
    <location>
        <begin position="160"/>
        <end position="280"/>
    </location>
</feature>
<evidence type="ECO:0000313" key="9">
    <source>
        <dbReference type="Proteomes" id="UP001595848"/>
    </source>
</evidence>
<dbReference type="Proteomes" id="UP001595848">
    <property type="component" value="Unassembled WGS sequence"/>
</dbReference>
<keyword evidence="2" id="KW-1003">Cell membrane</keyword>
<evidence type="ECO:0000259" key="7">
    <source>
        <dbReference type="Pfam" id="PF00482"/>
    </source>
</evidence>
<evidence type="ECO:0000256" key="5">
    <source>
        <dbReference type="ARBA" id="ARBA00023136"/>
    </source>
</evidence>
<dbReference type="PANTHER" id="PTHR35007:SF2">
    <property type="entry name" value="PILUS ASSEMBLE PROTEIN"/>
    <property type="match status" value="1"/>
</dbReference>
<dbReference type="RefSeq" id="WP_217962428.1">
    <property type="nucleotide sequence ID" value="NZ_JAHTBN010000001.1"/>
</dbReference>
<dbReference type="InterPro" id="IPR018076">
    <property type="entry name" value="T2SS_GspF_dom"/>
</dbReference>
<keyword evidence="9" id="KW-1185">Reference proteome</keyword>
<name>A0ABV8NSQ1_9BURK</name>
<dbReference type="PANTHER" id="PTHR35007">
    <property type="entry name" value="INTEGRAL MEMBRANE PROTEIN-RELATED"/>
    <property type="match status" value="1"/>
</dbReference>
<reference evidence="9" key="1">
    <citation type="journal article" date="2019" name="Int. J. Syst. Evol. Microbiol.">
        <title>The Global Catalogue of Microorganisms (GCM) 10K type strain sequencing project: providing services to taxonomists for standard genome sequencing and annotation.</title>
        <authorList>
            <consortium name="The Broad Institute Genomics Platform"/>
            <consortium name="The Broad Institute Genome Sequencing Center for Infectious Disease"/>
            <person name="Wu L."/>
            <person name="Ma J."/>
        </authorList>
    </citation>
    <scope>NUCLEOTIDE SEQUENCE [LARGE SCALE GENOMIC DNA]</scope>
    <source>
        <strain evidence="9">LMG 24813</strain>
    </source>
</reference>
<keyword evidence="3 6" id="KW-0812">Transmembrane</keyword>
<evidence type="ECO:0000313" key="8">
    <source>
        <dbReference type="EMBL" id="MFC4199886.1"/>
    </source>
</evidence>
<comment type="subcellular location">
    <subcellularLocation>
        <location evidence="1">Cell membrane</location>
        <topology evidence="1">Multi-pass membrane protein</topology>
    </subcellularLocation>
</comment>
<gene>
    <name evidence="8" type="ORF">ACFOY1_02870</name>
</gene>
<feature type="transmembrane region" description="Helical" evidence="6">
    <location>
        <begin position="117"/>
        <end position="136"/>
    </location>
</feature>